<name>A0AAD5I5L9_ACENE</name>
<evidence type="ECO:0000313" key="9">
    <source>
        <dbReference type="Proteomes" id="UP001064489"/>
    </source>
</evidence>
<dbReference type="PANTHER" id="PTHR23504:SF15">
    <property type="entry name" value="MAJOR FACILITATOR SUPERFAMILY (MFS) PROFILE DOMAIN-CONTAINING PROTEIN"/>
    <property type="match status" value="1"/>
</dbReference>
<comment type="subcellular location">
    <subcellularLocation>
        <location evidence="1">Membrane</location>
        <topology evidence="1">Multi-pass membrane protein</topology>
    </subcellularLocation>
</comment>
<dbReference type="AlphaFoldDB" id="A0AAD5I5L9"/>
<evidence type="ECO:0000256" key="6">
    <source>
        <dbReference type="SAM" id="Phobius"/>
    </source>
</evidence>
<comment type="caution">
    <text evidence="8">The sequence shown here is derived from an EMBL/GenBank/DDBJ whole genome shotgun (WGS) entry which is preliminary data.</text>
</comment>
<dbReference type="Pfam" id="PF07690">
    <property type="entry name" value="MFS_1"/>
    <property type="match status" value="1"/>
</dbReference>
<feature type="transmembrane region" description="Helical" evidence="6">
    <location>
        <begin position="220"/>
        <end position="237"/>
    </location>
</feature>
<keyword evidence="2" id="KW-0813">Transport</keyword>
<dbReference type="PANTHER" id="PTHR23504">
    <property type="entry name" value="MAJOR FACILITATOR SUPERFAMILY DOMAIN-CONTAINING PROTEIN 10"/>
    <property type="match status" value="1"/>
</dbReference>
<evidence type="ECO:0000313" key="8">
    <source>
        <dbReference type="EMBL" id="KAI9152999.1"/>
    </source>
</evidence>
<reference evidence="8" key="1">
    <citation type="journal article" date="2022" name="Plant J.">
        <title>Strategies of tolerance reflected in two North American maple genomes.</title>
        <authorList>
            <person name="McEvoy S.L."/>
            <person name="Sezen U.U."/>
            <person name="Trouern-Trend A."/>
            <person name="McMahon S.M."/>
            <person name="Schaberg P.G."/>
            <person name="Yang J."/>
            <person name="Wegrzyn J.L."/>
            <person name="Swenson N.G."/>
        </authorList>
    </citation>
    <scope>NUCLEOTIDE SEQUENCE</scope>
    <source>
        <strain evidence="8">91603</strain>
    </source>
</reference>
<feature type="transmembrane region" description="Helical" evidence="6">
    <location>
        <begin position="120"/>
        <end position="139"/>
    </location>
</feature>
<dbReference type="PRINTS" id="PR01035">
    <property type="entry name" value="TCRTETA"/>
</dbReference>
<dbReference type="GO" id="GO:0016020">
    <property type="term" value="C:membrane"/>
    <property type="evidence" value="ECO:0007669"/>
    <property type="project" value="UniProtKB-SubCell"/>
</dbReference>
<evidence type="ECO:0000256" key="2">
    <source>
        <dbReference type="ARBA" id="ARBA00022448"/>
    </source>
</evidence>
<evidence type="ECO:0000256" key="3">
    <source>
        <dbReference type="ARBA" id="ARBA00022692"/>
    </source>
</evidence>
<proteinExistence type="predicted"/>
<feature type="transmembrane region" description="Helical" evidence="6">
    <location>
        <begin position="176"/>
        <end position="200"/>
    </location>
</feature>
<reference evidence="8" key="2">
    <citation type="submission" date="2023-02" db="EMBL/GenBank/DDBJ databases">
        <authorList>
            <person name="Swenson N.G."/>
            <person name="Wegrzyn J.L."/>
            <person name="Mcevoy S.L."/>
        </authorList>
    </citation>
    <scope>NUCLEOTIDE SEQUENCE</scope>
    <source>
        <strain evidence="8">91603</strain>
        <tissue evidence="8">Leaf</tissue>
    </source>
</reference>
<evidence type="ECO:0000256" key="1">
    <source>
        <dbReference type="ARBA" id="ARBA00004141"/>
    </source>
</evidence>
<dbReference type="InterPro" id="IPR036259">
    <property type="entry name" value="MFS_trans_sf"/>
</dbReference>
<dbReference type="EMBL" id="JAJSOW010000108">
    <property type="protein sequence ID" value="KAI9152999.1"/>
    <property type="molecule type" value="Genomic_DNA"/>
</dbReference>
<feature type="domain" description="Major facilitator superfamily (MFS) profile" evidence="7">
    <location>
        <begin position="48"/>
        <end position="266"/>
    </location>
</feature>
<dbReference type="InterPro" id="IPR001958">
    <property type="entry name" value="Tet-R_TetA/multi-R_MdtG-like"/>
</dbReference>
<evidence type="ECO:0000256" key="4">
    <source>
        <dbReference type="ARBA" id="ARBA00022989"/>
    </source>
</evidence>
<accession>A0AAD5I5L9</accession>
<keyword evidence="4 6" id="KW-1133">Transmembrane helix</keyword>
<protein>
    <recommendedName>
        <fullName evidence="7">Major facilitator superfamily (MFS) profile domain-containing protein</fullName>
    </recommendedName>
</protein>
<dbReference type="PROSITE" id="PS50850">
    <property type="entry name" value="MFS"/>
    <property type="match status" value="1"/>
</dbReference>
<keyword evidence="5 6" id="KW-0472">Membrane</keyword>
<feature type="transmembrane region" description="Helical" evidence="6">
    <location>
        <begin position="48"/>
        <end position="74"/>
    </location>
</feature>
<dbReference type="SUPFAM" id="SSF103473">
    <property type="entry name" value="MFS general substrate transporter"/>
    <property type="match status" value="1"/>
</dbReference>
<gene>
    <name evidence="8" type="ORF">LWI28_004255</name>
</gene>
<dbReference type="Gene3D" id="1.20.1250.20">
    <property type="entry name" value="MFS general substrate transporter like domains"/>
    <property type="match status" value="1"/>
</dbReference>
<evidence type="ECO:0000256" key="5">
    <source>
        <dbReference type="ARBA" id="ARBA00023136"/>
    </source>
</evidence>
<organism evidence="8 9">
    <name type="scientific">Acer negundo</name>
    <name type="common">Box elder</name>
    <dbReference type="NCBI Taxonomy" id="4023"/>
    <lineage>
        <taxon>Eukaryota</taxon>
        <taxon>Viridiplantae</taxon>
        <taxon>Streptophyta</taxon>
        <taxon>Embryophyta</taxon>
        <taxon>Tracheophyta</taxon>
        <taxon>Spermatophyta</taxon>
        <taxon>Magnoliopsida</taxon>
        <taxon>eudicotyledons</taxon>
        <taxon>Gunneridae</taxon>
        <taxon>Pentapetalae</taxon>
        <taxon>rosids</taxon>
        <taxon>malvids</taxon>
        <taxon>Sapindales</taxon>
        <taxon>Sapindaceae</taxon>
        <taxon>Hippocastanoideae</taxon>
        <taxon>Acereae</taxon>
        <taxon>Acer</taxon>
    </lineage>
</organism>
<keyword evidence="3 6" id="KW-0812">Transmembrane</keyword>
<feature type="transmembrane region" description="Helical" evidence="6">
    <location>
        <begin position="86"/>
        <end position="108"/>
    </location>
</feature>
<dbReference type="InterPro" id="IPR011701">
    <property type="entry name" value="MFS"/>
</dbReference>
<keyword evidence="9" id="KW-1185">Reference proteome</keyword>
<evidence type="ECO:0000259" key="7">
    <source>
        <dbReference type="PROSITE" id="PS50850"/>
    </source>
</evidence>
<dbReference type="GO" id="GO:0022857">
    <property type="term" value="F:transmembrane transporter activity"/>
    <property type="evidence" value="ECO:0007669"/>
    <property type="project" value="InterPro"/>
</dbReference>
<sequence>MAGPASEHKSNREEDEEAAILLKKNYENCPGCKIELLNDTNPAIPFKLFFSVWIVVLASALPISSLFPFLYFMIRDFNIAKREEDIGFYAGFVGSAFMFGRALTSVLWGVIADRYGRKPVIMFGIGAVVIFNTLFGLSTNFWMAISTRFLLGSLCGILGPMRAYASEVCRKEYQALAMSIISTSWGVGLVIGPALGGFLAQQPSPSPLISLDFRLRIPSSLYLSQLSLLVLSWPCIVQPKGLHLCYNLDNTGVCSSPSHLDLQRVC</sequence>
<dbReference type="CDD" id="cd17330">
    <property type="entry name" value="MFS_SLC46_TetA_like"/>
    <property type="match status" value="1"/>
</dbReference>
<dbReference type="InterPro" id="IPR020846">
    <property type="entry name" value="MFS_dom"/>
</dbReference>
<dbReference type="Proteomes" id="UP001064489">
    <property type="component" value="Chromosome 11"/>
</dbReference>